<name>A0A3N0WXI9_9FLAO</name>
<reference evidence="2" key="2">
    <citation type="submission" date="2018-11" db="EMBL/GenBank/DDBJ databases">
        <title>Proposal to divide the Flavobacteriaceae and reorganize its genera based on Amino Acid Identity values calculated from whole genome sequences.</title>
        <authorList>
            <person name="Nicholson A.C."/>
            <person name="Gulvik C.A."/>
            <person name="Whitney A.M."/>
            <person name="Humrighouse B.W."/>
            <person name="Bell M."/>
            <person name="Holmens B."/>
            <person name="Steigerwalt A."/>
            <person name="Villarma A."/>
            <person name="Sheth M."/>
            <person name="Batra D."/>
            <person name="Pryor J."/>
            <person name="Bernardet J.-F."/>
            <person name="Hugo C."/>
            <person name="Kampfer P."/>
            <person name="Newman J."/>
            <person name="Mcquiston J.R."/>
        </authorList>
    </citation>
    <scope>NUCLEOTIDE SEQUENCE [LARGE SCALE GENOMIC DNA]</scope>
    <source>
        <strain evidence="2">H3056</strain>
    </source>
</reference>
<gene>
    <name evidence="1" type="ORF">EGI11_03210</name>
</gene>
<organism evidence="1 2">
    <name type="scientific">Kaistella daneshvariae</name>
    <dbReference type="NCBI Taxonomy" id="2487074"/>
    <lineage>
        <taxon>Bacteria</taxon>
        <taxon>Pseudomonadati</taxon>
        <taxon>Bacteroidota</taxon>
        <taxon>Flavobacteriia</taxon>
        <taxon>Flavobacteriales</taxon>
        <taxon>Weeksellaceae</taxon>
        <taxon>Chryseobacterium group</taxon>
        <taxon>Kaistella</taxon>
    </lineage>
</organism>
<comment type="caution">
    <text evidence="1">The sequence shown here is derived from an EMBL/GenBank/DDBJ whole genome shotgun (WGS) entry which is preliminary data.</text>
</comment>
<proteinExistence type="predicted"/>
<dbReference type="AlphaFoldDB" id="A0A3N0WXI9"/>
<protein>
    <submittedName>
        <fullName evidence="1">Uncharacterized protein</fullName>
    </submittedName>
</protein>
<dbReference type="EMBL" id="RJUG01000002">
    <property type="protein sequence ID" value="ROI09780.1"/>
    <property type="molecule type" value="Genomic_DNA"/>
</dbReference>
<evidence type="ECO:0000313" key="1">
    <source>
        <dbReference type="EMBL" id="ROI09780.1"/>
    </source>
</evidence>
<accession>A0A3N0WXI9</accession>
<sequence>MTSEKTIRRQSRDEQVRRYFAELESKYPQWRLAALMEKTAERFPPISAATVSMILNKSGIYK</sequence>
<dbReference type="Proteomes" id="UP000270224">
    <property type="component" value="Unassembled WGS sequence"/>
</dbReference>
<reference evidence="2" key="1">
    <citation type="submission" date="2018-11" db="EMBL/GenBank/DDBJ databases">
        <title>Proposal to divide the Flavobacteriaceae and reorganize its genera based on Amino Acid Identity values calculated from whole genome sequences.</title>
        <authorList>
            <person name="Nicholson A.C."/>
            <person name="Gulvik C.A."/>
            <person name="Whitney A.M."/>
            <person name="Humrighouse B.W."/>
            <person name="Bell M."/>
            <person name="Holmes B."/>
            <person name="Steigerwalt A."/>
            <person name="Villarma A."/>
            <person name="Sheth M."/>
            <person name="Batra D."/>
            <person name="Pryor J."/>
            <person name="Bernardet J.-F."/>
            <person name="Hugo C."/>
            <person name="Kampfer P."/>
            <person name="Newman J."/>
            <person name="Mcquiston J.R."/>
        </authorList>
    </citation>
    <scope>NUCLEOTIDE SEQUENCE [LARGE SCALE GENOMIC DNA]</scope>
    <source>
        <strain evidence="2">H3056</strain>
    </source>
</reference>
<evidence type="ECO:0000313" key="2">
    <source>
        <dbReference type="Proteomes" id="UP000270224"/>
    </source>
</evidence>